<dbReference type="PRINTS" id="PR00726">
    <property type="entry name" value="LEXASERPTASE"/>
</dbReference>
<keyword evidence="6" id="KW-0742">SOS response</keyword>
<dbReference type="PANTHER" id="PTHR33516:SF2">
    <property type="entry name" value="LEXA REPRESSOR-RELATED"/>
    <property type="match status" value="1"/>
</dbReference>
<comment type="caution">
    <text evidence="9">The sequence shown here is derived from an EMBL/GenBank/DDBJ whole genome shotgun (WGS) entry which is preliminary data.</text>
</comment>
<dbReference type="InterPro" id="IPR036286">
    <property type="entry name" value="LexA/Signal_pep-like_sf"/>
</dbReference>
<dbReference type="InterPro" id="IPR006197">
    <property type="entry name" value="Peptidase_S24_LexA"/>
</dbReference>
<dbReference type="PANTHER" id="PTHR33516">
    <property type="entry name" value="LEXA REPRESSOR"/>
    <property type="match status" value="1"/>
</dbReference>
<comment type="similarity">
    <text evidence="1">Belongs to the peptidase S24 family.</text>
</comment>
<dbReference type="Gene3D" id="2.10.109.10">
    <property type="entry name" value="Umud Fragment, subunit A"/>
    <property type="match status" value="1"/>
</dbReference>
<dbReference type="InterPro" id="IPR015927">
    <property type="entry name" value="Peptidase_S24_S26A/B/C"/>
</dbReference>
<evidence type="ECO:0000256" key="2">
    <source>
        <dbReference type="ARBA" id="ARBA00022763"/>
    </source>
</evidence>
<evidence type="ECO:0000256" key="6">
    <source>
        <dbReference type="ARBA" id="ARBA00023236"/>
    </source>
</evidence>
<accession>A0A1J5TNK1</accession>
<feature type="region of interest" description="Disordered" evidence="7">
    <location>
        <begin position="1"/>
        <end position="27"/>
    </location>
</feature>
<dbReference type="EMBL" id="MLJW01000004">
    <property type="protein sequence ID" value="OIR17893.1"/>
    <property type="molecule type" value="Genomic_DNA"/>
</dbReference>
<dbReference type="SUPFAM" id="SSF51306">
    <property type="entry name" value="LexA/Signal peptidase"/>
    <property type="match status" value="1"/>
</dbReference>
<sequence length="209" mass="22860">MTDTNNPNISKIAPRKNKLGGGRKVGTGKFRESTSVLRIPDSQAPVIKDFLAAYQRKKISNNLDAVTEFELPALITTSIELPLFSSKVSAGLPSPAEEHIEKRLDPSEFLIDKKDATFFVTIQGQSMIDVGLLPGDKAVVDRSKVASVGDIVLAVLDGEFTIKTLNRTKEGNVRLLPANSTGAYSPINITEEMHFEVWGVVTGSFRRFK</sequence>
<dbReference type="GO" id="GO:0004252">
    <property type="term" value="F:serine-type endopeptidase activity"/>
    <property type="evidence" value="ECO:0007669"/>
    <property type="project" value="UniProtKB-EC"/>
</dbReference>
<dbReference type="Pfam" id="PF00717">
    <property type="entry name" value="Peptidase_S24"/>
    <property type="match status" value="1"/>
</dbReference>
<dbReference type="CDD" id="cd06529">
    <property type="entry name" value="S24_LexA-like"/>
    <property type="match status" value="1"/>
</dbReference>
<dbReference type="InterPro" id="IPR039418">
    <property type="entry name" value="LexA-like"/>
</dbReference>
<dbReference type="GO" id="GO:0009432">
    <property type="term" value="P:SOS response"/>
    <property type="evidence" value="ECO:0007669"/>
    <property type="project" value="UniProtKB-KW"/>
</dbReference>
<name>A0A1J5TNK1_9ZZZZ</name>
<dbReference type="GO" id="GO:0003677">
    <property type="term" value="F:DNA binding"/>
    <property type="evidence" value="ECO:0007669"/>
    <property type="project" value="InterPro"/>
</dbReference>
<organism evidence="9">
    <name type="scientific">mine drainage metagenome</name>
    <dbReference type="NCBI Taxonomy" id="410659"/>
    <lineage>
        <taxon>unclassified sequences</taxon>
        <taxon>metagenomes</taxon>
        <taxon>ecological metagenomes</taxon>
    </lineage>
</organism>
<keyword evidence="4" id="KW-0068">Autocatalytic cleavage</keyword>
<keyword evidence="2" id="KW-0227">DNA damage</keyword>
<dbReference type="AlphaFoldDB" id="A0A1J5TNK1"/>
<dbReference type="InterPro" id="IPR050077">
    <property type="entry name" value="LexA_repressor"/>
</dbReference>
<evidence type="ECO:0000256" key="4">
    <source>
        <dbReference type="ARBA" id="ARBA00022813"/>
    </source>
</evidence>
<feature type="domain" description="Peptidase S24/S26A/S26B/S26C" evidence="8">
    <location>
        <begin position="82"/>
        <end position="201"/>
    </location>
</feature>
<dbReference type="GO" id="GO:0006281">
    <property type="term" value="P:DNA repair"/>
    <property type="evidence" value="ECO:0007669"/>
    <property type="project" value="UniProtKB-KW"/>
</dbReference>
<dbReference type="GO" id="GO:0006355">
    <property type="term" value="P:regulation of DNA-templated transcription"/>
    <property type="evidence" value="ECO:0007669"/>
    <property type="project" value="InterPro"/>
</dbReference>
<evidence type="ECO:0000256" key="1">
    <source>
        <dbReference type="ARBA" id="ARBA00007484"/>
    </source>
</evidence>
<keyword evidence="5" id="KW-0234">DNA repair</keyword>
<dbReference type="EC" id="3.4.21.88" evidence="9"/>
<protein>
    <submittedName>
        <fullName evidence="9">LexA repressor</fullName>
        <ecNumber evidence="9">3.4.21.88</ecNumber>
    </submittedName>
</protein>
<evidence type="ECO:0000259" key="8">
    <source>
        <dbReference type="Pfam" id="PF00717"/>
    </source>
</evidence>
<reference evidence="9" key="1">
    <citation type="submission" date="2016-10" db="EMBL/GenBank/DDBJ databases">
        <title>Sequence of Gallionella enrichment culture.</title>
        <authorList>
            <person name="Poehlein A."/>
            <person name="Muehling M."/>
            <person name="Daniel R."/>
        </authorList>
    </citation>
    <scope>NUCLEOTIDE SEQUENCE</scope>
</reference>
<evidence type="ECO:0000256" key="7">
    <source>
        <dbReference type="SAM" id="MobiDB-lite"/>
    </source>
</evidence>
<evidence type="ECO:0000256" key="3">
    <source>
        <dbReference type="ARBA" id="ARBA00022801"/>
    </source>
</evidence>
<evidence type="ECO:0000256" key="5">
    <source>
        <dbReference type="ARBA" id="ARBA00023204"/>
    </source>
</evidence>
<evidence type="ECO:0000313" key="9">
    <source>
        <dbReference type="EMBL" id="OIR17893.1"/>
    </source>
</evidence>
<gene>
    <name evidence="9" type="primary">lexA_2</name>
    <name evidence="9" type="ORF">GALL_21150</name>
</gene>
<proteinExistence type="inferred from homology"/>
<dbReference type="NCBIfam" id="NF007621">
    <property type="entry name" value="PRK10276.1"/>
    <property type="match status" value="1"/>
</dbReference>
<keyword evidence="3 9" id="KW-0378">Hydrolase</keyword>